<reference evidence="2 3" key="1">
    <citation type="journal article" date="2018" name="Front. Plant Sci.">
        <title>Red Clover (Trifolium pratense) and Zigzag Clover (T. medium) - A Picture of Genomic Similarities and Differences.</title>
        <authorList>
            <person name="Dluhosova J."/>
            <person name="Istvanek J."/>
            <person name="Nedelnik J."/>
            <person name="Repkova J."/>
        </authorList>
    </citation>
    <scope>NUCLEOTIDE SEQUENCE [LARGE SCALE GENOMIC DNA]</scope>
    <source>
        <strain evidence="3">cv. 10/8</strain>
        <tissue evidence="2">Leaf</tissue>
    </source>
</reference>
<dbReference type="EMBL" id="LXQA010881265">
    <property type="protein sequence ID" value="MCI75371.1"/>
    <property type="molecule type" value="Genomic_DNA"/>
</dbReference>
<feature type="compositionally biased region" description="Basic residues" evidence="1">
    <location>
        <begin position="17"/>
        <end position="28"/>
    </location>
</feature>
<keyword evidence="3" id="KW-1185">Reference proteome</keyword>
<evidence type="ECO:0000313" key="3">
    <source>
        <dbReference type="Proteomes" id="UP000265520"/>
    </source>
</evidence>
<organism evidence="2 3">
    <name type="scientific">Trifolium medium</name>
    <dbReference type="NCBI Taxonomy" id="97028"/>
    <lineage>
        <taxon>Eukaryota</taxon>
        <taxon>Viridiplantae</taxon>
        <taxon>Streptophyta</taxon>
        <taxon>Embryophyta</taxon>
        <taxon>Tracheophyta</taxon>
        <taxon>Spermatophyta</taxon>
        <taxon>Magnoliopsida</taxon>
        <taxon>eudicotyledons</taxon>
        <taxon>Gunneridae</taxon>
        <taxon>Pentapetalae</taxon>
        <taxon>rosids</taxon>
        <taxon>fabids</taxon>
        <taxon>Fabales</taxon>
        <taxon>Fabaceae</taxon>
        <taxon>Papilionoideae</taxon>
        <taxon>50 kb inversion clade</taxon>
        <taxon>NPAAA clade</taxon>
        <taxon>Hologalegina</taxon>
        <taxon>IRL clade</taxon>
        <taxon>Trifolieae</taxon>
        <taxon>Trifolium</taxon>
    </lineage>
</organism>
<sequence length="28" mass="3134">DGCARRNDDTQPVSRKLSGKRNRSGFVN</sequence>
<proteinExistence type="predicted"/>
<accession>A0A392UP69</accession>
<feature type="region of interest" description="Disordered" evidence="1">
    <location>
        <begin position="1"/>
        <end position="28"/>
    </location>
</feature>
<evidence type="ECO:0000313" key="2">
    <source>
        <dbReference type="EMBL" id="MCI75371.1"/>
    </source>
</evidence>
<evidence type="ECO:0000256" key="1">
    <source>
        <dbReference type="SAM" id="MobiDB-lite"/>
    </source>
</evidence>
<protein>
    <submittedName>
        <fullName evidence="2">Uncharacterized protein</fullName>
    </submittedName>
</protein>
<dbReference type="AlphaFoldDB" id="A0A392UP69"/>
<comment type="caution">
    <text evidence="2">The sequence shown here is derived from an EMBL/GenBank/DDBJ whole genome shotgun (WGS) entry which is preliminary data.</text>
</comment>
<feature type="non-terminal residue" evidence="2">
    <location>
        <position position="1"/>
    </location>
</feature>
<name>A0A392UP69_9FABA</name>
<dbReference type="Proteomes" id="UP000265520">
    <property type="component" value="Unassembled WGS sequence"/>
</dbReference>